<dbReference type="PANTHER" id="PTHR12049:SF7">
    <property type="entry name" value="PROTEIN ARGININE METHYLTRANSFERASE NDUFAF7, MITOCHONDRIAL"/>
    <property type="match status" value="1"/>
</dbReference>
<dbReference type="GO" id="GO:0035243">
    <property type="term" value="F:protein-arginine omega-N symmetric methyltransferase activity"/>
    <property type="evidence" value="ECO:0007669"/>
    <property type="project" value="TreeGrafter"/>
</dbReference>
<dbReference type="RefSeq" id="WP_252114163.1">
    <property type="nucleotide sequence ID" value="NZ_JAMSHT010000001.1"/>
</dbReference>
<evidence type="ECO:0000256" key="2">
    <source>
        <dbReference type="ARBA" id="ARBA00022679"/>
    </source>
</evidence>
<evidence type="ECO:0000313" key="4">
    <source>
        <dbReference type="Proteomes" id="UP001155128"/>
    </source>
</evidence>
<dbReference type="PANTHER" id="PTHR12049">
    <property type="entry name" value="PROTEIN ARGININE METHYLTRANSFERASE NDUFAF7, MITOCHONDRIAL"/>
    <property type="match status" value="1"/>
</dbReference>
<dbReference type="EMBL" id="JAMSHT010000001">
    <property type="protein sequence ID" value="MCM8557790.1"/>
    <property type="molecule type" value="Genomic_DNA"/>
</dbReference>
<sequence length="326" mass="34917">MSLREEIKARIEAEGPLRLHDYMEMCNTAYYASRDPLGRAGDFTTAPEISQMFGEMVGAALADLFLRAGAPADAAYAELGPGRGTLATDALKLLRGVGFKGGVNFVETSPALRREQEKRHPTAVWLETIDNLPERPLMIVANEFFDALPVAQWVGDEERMVALGGDELMLTPDGEVTREESEVSVELMGKLAAHLAQYGGVLLVIDYGYGEGEQGDTLQAVKRHEKVEPLAHPGTSDLTAHVDFAALRTAATEAGARVTPVMTQGTWLETLGLGPRAMSLAGANPAEADNIAAARRRLSSPEGMGTLFKVMAVHHRGWPAPAGLGA</sequence>
<dbReference type="InterPro" id="IPR003788">
    <property type="entry name" value="NDUFAF7"/>
</dbReference>
<dbReference type="Gene3D" id="3.40.50.12710">
    <property type="match status" value="1"/>
</dbReference>
<dbReference type="InterPro" id="IPR029063">
    <property type="entry name" value="SAM-dependent_MTases_sf"/>
</dbReference>
<dbReference type="SUPFAM" id="SSF53335">
    <property type="entry name" value="S-adenosyl-L-methionine-dependent methyltransferases"/>
    <property type="match status" value="1"/>
</dbReference>
<organism evidence="3 4">
    <name type="scientific">Sphingomicrobium sediminis</name>
    <dbReference type="NCBI Taxonomy" id="2950949"/>
    <lineage>
        <taxon>Bacteria</taxon>
        <taxon>Pseudomonadati</taxon>
        <taxon>Pseudomonadota</taxon>
        <taxon>Alphaproteobacteria</taxon>
        <taxon>Sphingomonadales</taxon>
        <taxon>Sphingomonadaceae</taxon>
        <taxon>Sphingomicrobium</taxon>
    </lineage>
</organism>
<gene>
    <name evidence="3" type="ORF">NDO55_08150</name>
</gene>
<keyword evidence="2 3" id="KW-0808">Transferase</keyword>
<keyword evidence="1 3" id="KW-0489">Methyltransferase</keyword>
<keyword evidence="4" id="KW-1185">Reference proteome</keyword>
<dbReference type="AlphaFoldDB" id="A0A9X2EGW6"/>
<accession>A0A9X2EGW6</accession>
<comment type="caution">
    <text evidence="3">The sequence shown here is derived from an EMBL/GenBank/DDBJ whole genome shotgun (WGS) entry which is preliminary data.</text>
</comment>
<dbReference type="EC" id="2.1.1.-" evidence="3"/>
<proteinExistence type="predicted"/>
<dbReference type="GO" id="GO:0032259">
    <property type="term" value="P:methylation"/>
    <property type="evidence" value="ECO:0007669"/>
    <property type="project" value="UniProtKB-KW"/>
</dbReference>
<reference evidence="3" key="1">
    <citation type="submission" date="2022-06" db="EMBL/GenBank/DDBJ databases">
        <title>Sphingomicrobium sedimins sp. nov., a marine bacterium isolated from tidal flat.</title>
        <authorList>
            <person name="Kim C.-H."/>
            <person name="Yoo Y."/>
            <person name="Kim J.-J."/>
        </authorList>
    </citation>
    <scope>NUCLEOTIDE SEQUENCE</scope>
    <source>
        <strain evidence="3">GRR-S6-50</strain>
    </source>
</reference>
<dbReference type="Pfam" id="PF02636">
    <property type="entry name" value="Methyltransf_28"/>
    <property type="match status" value="1"/>
</dbReference>
<dbReference type="InterPro" id="IPR038375">
    <property type="entry name" value="NDUFAF7_sf"/>
</dbReference>
<protein>
    <submittedName>
        <fullName evidence="3">SAM-dependent methyltransferase</fullName>
        <ecNumber evidence="3">2.1.1.-</ecNumber>
    </submittedName>
</protein>
<evidence type="ECO:0000256" key="1">
    <source>
        <dbReference type="ARBA" id="ARBA00022603"/>
    </source>
</evidence>
<evidence type="ECO:0000313" key="3">
    <source>
        <dbReference type="EMBL" id="MCM8557790.1"/>
    </source>
</evidence>
<name>A0A9X2EGW6_9SPHN</name>
<dbReference type="Proteomes" id="UP001155128">
    <property type="component" value="Unassembled WGS sequence"/>
</dbReference>